<evidence type="ECO:0000256" key="1">
    <source>
        <dbReference type="SAM" id="MobiDB-lite"/>
    </source>
</evidence>
<feature type="region of interest" description="Disordered" evidence="1">
    <location>
        <begin position="73"/>
        <end position="147"/>
    </location>
</feature>
<reference evidence="2 3" key="1">
    <citation type="submission" date="2024-01" db="EMBL/GenBank/DDBJ databases">
        <authorList>
            <person name="Allen C."/>
            <person name="Tagirdzhanova G."/>
        </authorList>
    </citation>
    <scope>NUCLEOTIDE SEQUENCE [LARGE SCALE GENOMIC DNA]</scope>
    <source>
        <strain evidence="2 3">CBS 119000</strain>
    </source>
</reference>
<feature type="compositionally biased region" description="Polar residues" evidence="1">
    <location>
        <begin position="364"/>
        <end position="389"/>
    </location>
</feature>
<organism evidence="2 3">
    <name type="scientific">Sporothrix epigloea</name>
    <dbReference type="NCBI Taxonomy" id="1892477"/>
    <lineage>
        <taxon>Eukaryota</taxon>
        <taxon>Fungi</taxon>
        <taxon>Dikarya</taxon>
        <taxon>Ascomycota</taxon>
        <taxon>Pezizomycotina</taxon>
        <taxon>Sordariomycetes</taxon>
        <taxon>Sordariomycetidae</taxon>
        <taxon>Ophiostomatales</taxon>
        <taxon>Ophiostomataceae</taxon>
        <taxon>Sporothrix</taxon>
    </lineage>
</organism>
<feature type="compositionally biased region" description="Polar residues" evidence="1">
    <location>
        <begin position="805"/>
        <end position="827"/>
    </location>
</feature>
<feature type="compositionally biased region" description="Low complexity" evidence="1">
    <location>
        <begin position="182"/>
        <end position="191"/>
    </location>
</feature>
<dbReference type="Proteomes" id="UP001642502">
    <property type="component" value="Unassembled WGS sequence"/>
</dbReference>
<feature type="compositionally biased region" description="Basic and acidic residues" evidence="1">
    <location>
        <begin position="121"/>
        <end position="139"/>
    </location>
</feature>
<protein>
    <submittedName>
        <fullName evidence="2">Uncharacterized protein</fullName>
    </submittedName>
</protein>
<feature type="compositionally biased region" description="Polar residues" evidence="1">
    <location>
        <begin position="77"/>
        <end position="88"/>
    </location>
</feature>
<feature type="compositionally biased region" description="Low complexity" evidence="1">
    <location>
        <begin position="743"/>
        <end position="754"/>
    </location>
</feature>
<feature type="region of interest" description="Disordered" evidence="1">
    <location>
        <begin position="719"/>
        <end position="827"/>
    </location>
</feature>
<accession>A0ABP0E2F1</accession>
<feature type="region of interest" description="Disordered" evidence="1">
    <location>
        <begin position="461"/>
        <end position="491"/>
    </location>
</feature>
<gene>
    <name evidence="2" type="ORF">SEPCBS119000_005572</name>
</gene>
<comment type="caution">
    <text evidence="2">The sequence shown here is derived from an EMBL/GenBank/DDBJ whole genome shotgun (WGS) entry which is preliminary data.</text>
</comment>
<feature type="region of interest" description="Disordered" evidence="1">
    <location>
        <begin position="973"/>
        <end position="1000"/>
    </location>
</feature>
<feature type="region of interest" description="Disordered" evidence="1">
    <location>
        <begin position="363"/>
        <end position="390"/>
    </location>
</feature>
<sequence length="1112" mass="119118">MKSAGKGKAAALKVHGFEDTPRPPDVSAKGILRARAFVIPSSQEKLLRTDMAWLDSCGRPGPGYTPVPDKVLKRLQQAAQTDQPSSLPISRRAQGTPAEQANGQDLAAAARNVRATASRPESVDQDERKLESTTKHDTKSPVTVPVATPKQAAATQIIPLESSALRNLAALAISATSLNDGKTLTPTATTKRTLEREPGDATGDATPVPKRGQRLSSLAGEAAMDEPILHPASQSVTPNASPTAVTAAEVLVQTIETEPEIEAQQQQGDPPDSPDWPDEPLSDGGNEHDIFDASDVYADAEKSNEELQKDRHERLPSIANSRRPDPCRVNDSPVNVVCCSSPSVMDVELPDALVERRSSMIAENRQNGSPHSWQRLPSNGPSHPQTPTSILRRKRLQPLLPSDISVDRNSRPVTISPEPDRSVASINYVASREIGQPRQRLMKVPVFPTNGTPFLQARHSMTERHTSSHNGRRRSSLVRGNTLEPPYSTGKIPLSRRLARSRDDFGVISRRETSIPAVATAPTVAAPCPTKETPVVPSPGVGPIEASRDAPTAHSTILVSSGAPATPVAIKETQAAQPLVASPQTWMLPFDAFTAAYPDYKGDLEEFLRACYSLRCTPPGALPGFLFDDIVHAFLDYIEYIHAPPSADASSPQNLTQWYNMHATGLKCKKSVVTRENVASILRVYPDEVWAIEQNATAPGTETHAVMAASKTNLVPPAVAAQVSQEQKEHQGQPTSGENLDVSSQGNSSSRPNSLLQALQKLRESNDASESDLLPEQGRAQSLSPPGLFSGDCGNTEASLDHSRSQAQSSTEAPLTQTNCLSGVTHSSLGDNYDEPLELPSSPIASGLVPAHMDKRFYMMQTPQPAQSRLPSAQDDVGHEQLVEETPARAGQRRSHEELERSGLDTDTVVDVVEEEMAAGVNPPSHSPRQTATTEVSDGVEIDAPENTAVAGAVDSFQAEDEEVTDVRDAAVTSVQSAAEPSRLPLASPTSQRSASTFQGRRVTLAAPDLGMVARMAAAEKVDHVARKRKLPPTMARTCKPAVLKGEAPPTATLSMATAAAEEPLKKKKKIRQSTGSNSVLSASEKFRRFLERKVAGGAALAGKHTATEQSR</sequence>
<feature type="compositionally biased region" description="Low complexity" evidence="1">
    <location>
        <begin position="107"/>
        <end position="119"/>
    </location>
</feature>
<evidence type="ECO:0000313" key="3">
    <source>
        <dbReference type="Proteomes" id="UP001642502"/>
    </source>
</evidence>
<proteinExistence type="predicted"/>
<feature type="region of interest" description="Disordered" evidence="1">
    <location>
        <begin position="180"/>
        <end position="212"/>
    </location>
</feature>
<dbReference type="EMBL" id="CAWUON010000108">
    <property type="protein sequence ID" value="CAK7273280.1"/>
    <property type="molecule type" value="Genomic_DNA"/>
</dbReference>
<name>A0ABP0E2F1_9PEZI</name>
<keyword evidence="3" id="KW-1185">Reference proteome</keyword>
<feature type="compositionally biased region" description="Polar residues" evidence="1">
    <location>
        <begin position="988"/>
        <end position="999"/>
    </location>
</feature>
<feature type="region of interest" description="Disordered" evidence="1">
    <location>
        <begin position="260"/>
        <end position="329"/>
    </location>
</feature>
<feature type="region of interest" description="Disordered" evidence="1">
    <location>
        <begin position="1"/>
        <end position="27"/>
    </location>
</feature>
<evidence type="ECO:0000313" key="2">
    <source>
        <dbReference type="EMBL" id="CAK7273280.1"/>
    </source>
</evidence>
<feature type="compositionally biased region" description="Basic and acidic residues" evidence="1">
    <location>
        <begin position="299"/>
        <end position="315"/>
    </location>
</feature>
<feature type="compositionally biased region" description="Polar residues" evidence="1">
    <location>
        <begin position="732"/>
        <end position="742"/>
    </location>
</feature>
<feature type="compositionally biased region" description="Low complexity" evidence="1">
    <location>
        <begin position="1"/>
        <end position="13"/>
    </location>
</feature>